<protein>
    <recommendedName>
        <fullName evidence="3">Integrase</fullName>
    </recommendedName>
</protein>
<proteinExistence type="predicted"/>
<dbReference type="Proteomes" id="UP001160499">
    <property type="component" value="Unassembled WGS sequence"/>
</dbReference>
<reference evidence="1 2" key="1">
    <citation type="submission" date="2023-04" db="EMBL/GenBank/DDBJ databases">
        <title>Forest soil microbial communities from Buena Vista Peninsula, Colon Province, Panama.</title>
        <authorList>
            <person name="Bouskill N."/>
        </authorList>
    </citation>
    <scope>NUCLEOTIDE SEQUENCE [LARGE SCALE GENOMIC DNA]</scope>
    <source>
        <strain evidence="1 2">GGS1</strain>
    </source>
</reference>
<evidence type="ECO:0000313" key="2">
    <source>
        <dbReference type="Proteomes" id="UP001160499"/>
    </source>
</evidence>
<name>A0ABT6LPS9_9ACTN</name>
<gene>
    <name evidence="1" type="ORF">M2283_005004</name>
</gene>
<accession>A0ABT6LPS9</accession>
<dbReference type="RefSeq" id="WP_280878559.1">
    <property type="nucleotide sequence ID" value="NZ_JARXVH010000007.1"/>
</dbReference>
<sequence>MSSTPMLMAKWPVLGRHEHAAAWLQVWEDRGRAPRTLDVYARGLAE</sequence>
<evidence type="ECO:0000313" key="1">
    <source>
        <dbReference type="EMBL" id="MDH6217676.1"/>
    </source>
</evidence>
<evidence type="ECO:0008006" key="3">
    <source>
        <dbReference type="Google" id="ProtNLM"/>
    </source>
</evidence>
<keyword evidence="2" id="KW-1185">Reference proteome</keyword>
<dbReference type="EMBL" id="JARXVH010000007">
    <property type="protein sequence ID" value="MDH6217676.1"/>
    <property type="molecule type" value="Genomic_DNA"/>
</dbReference>
<comment type="caution">
    <text evidence="1">The sequence shown here is derived from an EMBL/GenBank/DDBJ whole genome shotgun (WGS) entry which is preliminary data.</text>
</comment>
<organism evidence="1 2">
    <name type="scientific">Streptomyces pseudovenezuelae</name>
    <dbReference type="NCBI Taxonomy" id="67350"/>
    <lineage>
        <taxon>Bacteria</taxon>
        <taxon>Bacillati</taxon>
        <taxon>Actinomycetota</taxon>
        <taxon>Actinomycetes</taxon>
        <taxon>Kitasatosporales</taxon>
        <taxon>Streptomycetaceae</taxon>
        <taxon>Streptomyces</taxon>
        <taxon>Streptomyces aurantiacus group</taxon>
    </lineage>
</organism>